<evidence type="ECO:0000313" key="11">
    <source>
        <dbReference type="EMBL" id="CAB5043636.1"/>
    </source>
</evidence>
<dbReference type="Gene3D" id="3.40.630.10">
    <property type="entry name" value="Zn peptidases"/>
    <property type="match status" value="2"/>
</dbReference>
<evidence type="ECO:0000256" key="1">
    <source>
        <dbReference type="ARBA" id="ARBA00022723"/>
    </source>
</evidence>
<evidence type="ECO:0000313" key="9">
    <source>
        <dbReference type="EMBL" id="CAB4847314.1"/>
    </source>
</evidence>
<dbReference type="EMBL" id="CAESAI010000025">
    <property type="protein sequence ID" value="CAB4341431.1"/>
    <property type="molecule type" value="Genomic_DNA"/>
</dbReference>
<dbReference type="EMBL" id="CAESAD010000001">
    <property type="protein sequence ID" value="CAB4330772.1"/>
    <property type="molecule type" value="Genomic_DNA"/>
</dbReference>
<name>A0A6J5ZFQ1_9ZZZZ</name>
<dbReference type="SUPFAM" id="SSF53187">
    <property type="entry name" value="Zn-dependent exopeptidases"/>
    <property type="match status" value="1"/>
</dbReference>
<evidence type="ECO:0000313" key="8">
    <source>
        <dbReference type="EMBL" id="CAB4810457.1"/>
    </source>
</evidence>
<dbReference type="PANTHER" id="PTHR43808">
    <property type="entry name" value="ACETYLORNITHINE DEACETYLASE"/>
    <property type="match status" value="1"/>
</dbReference>
<evidence type="ECO:0000259" key="3">
    <source>
        <dbReference type="Pfam" id="PF07687"/>
    </source>
</evidence>
<evidence type="ECO:0000313" key="6">
    <source>
        <dbReference type="EMBL" id="CAB4697414.1"/>
    </source>
</evidence>
<dbReference type="InterPro" id="IPR002933">
    <property type="entry name" value="Peptidase_M20"/>
</dbReference>
<evidence type="ECO:0000256" key="2">
    <source>
        <dbReference type="ARBA" id="ARBA00022801"/>
    </source>
</evidence>
<dbReference type="EMBL" id="CAEZYC010000002">
    <property type="protein sequence ID" value="CAB4697414.1"/>
    <property type="molecule type" value="Genomic_DNA"/>
</dbReference>
<dbReference type="Gene3D" id="3.30.70.360">
    <property type="match status" value="1"/>
</dbReference>
<keyword evidence="1" id="KW-0479">Metal-binding</keyword>
<feature type="domain" description="Peptidase M20 dimerisation" evidence="3">
    <location>
        <begin position="176"/>
        <end position="284"/>
    </location>
</feature>
<dbReference type="EMBL" id="CAFAAO010000018">
    <property type="protein sequence ID" value="CAB4810457.1"/>
    <property type="molecule type" value="Genomic_DNA"/>
</dbReference>
<dbReference type="InterPro" id="IPR011650">
    <property type="entry name" value="Peptidase_M20_dimer"/>
</dbReference>
<dbReference type="EMBL" id="CAEZZD010000002">
    <property type="protein sequence ID" value="CAB4739063.1"/>
    <property type="molecule type" value="Genomic_DNA"/>
</dbReference>
<proteinExistence type="predicted"/>
<dbReference type="SUPFAM" id="SSF55031">
    <property type="entry name" value="Bacterial exopeptidase dimerisation domain"/>
    <property type="match status" value="1"/>
</dbReference>
<evidence type="ECO:0000313" key="7">
    <source>
        <dbReference type="EMBL" id="CAB4739063.1"/>
    </source>
</evidence>
<reference evidence="5" key="1">
    <citation type="submission" date="2020-05" db="EMBL/GenBank/DDBJ databases">
        <authorList>
            <person name="Chiriac C."/>
            <person name="Salcher M."/>
            <person name="Ghai R."/>
            <person name="Kavagutti S V."/>
        </authorList>
    </citation>
    <scope>NUCLEOTIDE SEQUENCE</scope>
</reference>
<evidence type="ECO:0000313" key="10">
    <source>
        <dbReference type="EMBL" id="CAB5026934.1"/>
    </source>
</evidence>
<dbReference type="GO" id="GO:0016787">
    <property type="term" value="F:hydrolase activity"/>
    <property type="evidence" value="ECO:0007669"/>
    <property type="project" value="UniProtKB-KW"/>
</dbReference>
<organism evidence="5">
    <name type="scientific">freshwater metagenome</name>
    <dbReference type="NCBI Taxonomy" id="449393"/>
    <lineage>
        <taxon>unclassified sequences</taxon>
        <taxon>metagenomes</taxon>
        <taxon>ecological metagenomes</taxon>
    </lineage>
</organism>
<dbReference type="Pfam" id="PF07687">
    <property type="entry name" value="M20_dimer"/>
    <property type="match status" value="1"/>
</dbReference>
<dbReference type="EMBL" id="CAFBQG010000001">
    <property type="protein sequence ID" value="CAB5043636.1"/>
    <property type="molecule type" value="Genomic_DNA"/>
</dbReference>
<keyword evidence="2" id="KW-0378">Hydrolase</keyword>
<accession>A0A6J5ZFQ1</accession>
<dbReference type="AlphaFoldDB" id="A0A6J5ZFQ1"/>
<protein>
    <submittedName>
        <fullName evidence="5">Unannotated protein</fullName>
    </submittedName>
</protein>
<dbReference type="EMBL" id="CAFBPK010000025">
    <property type="protein sequence ID" value="CAB5026934.1"/>
    <property type="molecule type" value="Genomic_DNA"/>
</dbReference>
<dbReference type="Pfam" id="PF01546">
    <property type="entry name" value="Peptidase_M20"/>
    <property type="match status" value="1"/>
</dbReference>
<evidence type="ECO:0000313" key="4">
    <source>
        <dbReference type="EMBL" id="CAB4330772.1"/>
    </source>
</evidence>
<gene>
    <name evidence="6" type="ORF">UFOPK2648_00118</name>
    <name evidence="7" type="ORF">UFOPK2824_00031</name>
    <name evidence="8" type="ORF">UFOPK3037_01261</name>
    <name evidence="9" type="ORF">UFOPK3278_00555</name>
    <name evidence="5" type="ORF">UFOPK3406_01031</name>
    <name evidence="4" type="ORF">UFOPK3925_00155</name>
    <name evidence="10" type="ORF">UFOPK4097_01305</name>
    <name evidence="11" type="ORF">UFOPK4301_00018</name>
</gene>
<dbReference type="EMBL" id="CAFBIX010000015">
    <property type="protein sequence ID" value="CAB4847314.1"/>
    <property type="molecule type" value="Genomic_DNA"/>
</dbReference>
<dbReference type="PANTHER" id="PTHR43808:SF25">
    <property type="entry name" value="PEPTIDASE M20 DIMERISATION DOMAIN-CONTAINING PROTEIN"/>
    <property type="match status" value="1"/>
</dbReference>
<dbReference type="InterPro" id="IPR050072">
    <property type="entry name" value="Peptidase_M20A"/>
</dbReference>
<dbReference type="InterPro" id="IPR036264">
    <property type="entry name" value="Bact_exopeptidase_dim_dom"/>
</dbReference>
<evidence type="ECO:0000313" key="5">
    <source>
        <dbReference type="EMBL" id="CAB4341431.1"/>
    </source>
</evidence>
<dbReference type="GO" id="GO:0046872">
    <property type="term" value="F:metal ion binding"/>
    <property type="evidence" value="ECO:0007669"/>
    <property type="project" value="UniProtKB-KW"/>
</dbReference>
<sequence>MNFSRDEVVTLLSDLVKIESVTPWLIESGAGERKQAEFLADWLSDTNLEVTLDEVADGRPNLLVRLRGNGTGPTLCINAHADTVGFANWSDRALTPKIEGDRMIGLGAADDKAGCVSALLAVRALAKQNIELSGDVLVACVIDEEGISIGTEHLVANHKIDYAIVIEPTGLPIAITEHQGFGWIDIIVHGKAAHGSAPDAGIDAIVHMAEVVKRLHELDEREWAPNPDPKNGRTVFHTGTIHGGTDYATYPNRVVLGIEIGSQPGETLDNRVSEIEQIFSDIKKDLPNFHGEVDVKLNRNPFVGAGYEPLLAAMDKAAITVIGKPMEPRGENSWTDAALLQEAGIPTLLVGPAGGNYHAEDEWVSIPEVVQMTEILYLTIVELLK</sequence>